<evidence type="ECO:0000256" key="5">
    <source>
        <dbReference type="ARBA" id="ARBA00022448"/>
    </source>
</evidence>
<evidence type="ECO:0000313" key="14">
    <source>
        <dbReference type="EMBL" id="KAF7306716.1"/>
    </source>
</evidence>
<dbReference type="NCBIfam" id="TIGR03422">
    <property type="entry name" value="mito_frataxin"/>
    <property type="match status" value="1"/>
</dbReference>
<dbReference type="EC" id="1.16.3.1" evidence="3"/>
<dbReference type="Gene3D" id="3.40.250.10">
    <property type="entry name" value="Rhodanese-like domain"/>
    <property type="match status" value="1"/>
</dbReference>
<dbReference type="SMART" id="SM01219">
    <property type="entry name" value="Frataxin_Cyay"/>
    <property type="match status" value="1"/>
</dbReference>
<dbReference type="PANTHER" id="PTHR16821:SF2">
    <property type="entry name" value="FRATAXIN, MITOCHONDRIAL"/>
    <property type="match status" value="1"/>
</dbReference>
<dbReference type="GO" id="GO:0005739">
    <property type="term" value="C:mitochondrion"/>
    <property type="evidence" value="ECO:0007669"/>
    <property type="project" value="UniProtKB-SubCell"/>
</dbReference>
<dbReference type="InterPro" id="IPR036524">
    <property type="entry name" value="Frataxin/CyaY_sf"/>
</dbReference>
<feature type="domain" description="Rhodanese" evidence="13">
    <location>
        <begin position="73"/>
        <end position="174"/>
    </location>
</feature>
<comment type="caution">
    <text evidence="14">The sequence shown here is derived from an EMBL/GenBank/DDBJ whole genome shotgun (WGS) entry which is preliminary data.</text>
</comment>
<evidence type="ECO:0000256" key="7">
    <source>
        <dbReference type="ARBA" id="ARBA00022946"/>
    </source>
</evidence>
<dbReference type="SUPFAM" id="SSF52821">
    <property type="entry name" value="Rhodanese/Cell cycle control phosphatase"/>
    <property type="match status" value="1"/>
</dbReference>
<dbReference type="GO" id="GO:0016226">
    <property type="term" value="P:iron-sulfur cluster assembly"/>
    <property type="evidence" value="ECO:0007669"/>
    <property type="project" value="InterPro"/>
</dbReference>
<dbReference type="InterPro" id="IPR020895">
    <property type="entry name" value="Frataxin_CS"/>
</dbReference>
<dbReference type="Pfam" id="PF00581">
    <property type="entry name" value="Rhodanese"/>
    <property type="match status" value="1"/>
</dbReference>
<dbReference type="GO" id="GO:0034986">
    <property type="term" value="F:iron chaperone activity"/>
    <property type="evidence" value="ECO:0007669"/>
    <property type="project" value="TreeGrafter"/>
</dbReference>
<dbReference type="PROSITE" id="PS50206">
    <property type="entry name" value="RHODANESE_3"/>
    <property type="match status" value="1"/>
</dbReference>
<accession>A0A8H6SXZ0</accession>
<keyword evidence="10" id="KW-0406">Ion transport</keyword>
<dbReference type="InterPro" id="IPR017789">
    <property type="entry name" value="Frataxin"/>
</dbReference>
<keyword evidence="5" id="KW-0813">Transport</keyword>
<dbReference type="Pfam" id="PF01491">
    <property type="entry name" value="Frataxin_Cyay"/>
    <property type="match status" value="1"/>
</dbReference>
<keyword evidence="4" id="KW-0409">Iron storage</keyword>
<dbReference type="GO" id="GO:0006826">
    <property type="term" value="P:iron ion transport"/>
    <property type="evidence" value="ECO:0007669"/>
    <property type="project" value="UniProtKB-KW"/>
</dbReference>
<dbReference type="SMART" id="SM00450">
    <property type="entry name" value="RHOD"/>
    <property type="match status" value="1"/>
</dbReference>
<keyword evidence="11" id="KW-0496">Mitochondrion</keyword>
<dbReference type="PROSITE" id="PS01344">
    <property type="entry name" value="FRATAXIN_1"/>
    <property type="match status" value="1"/>
</dbReference>
<evidence type="ECO:0000256" key="4">
    <source>
        <dbReference type="ARBA" id="ARBA00022434"/>
    </source>
</evidence>
<dbReference type="Proteomes" id="UP000636479">
    <property type="component" value="Unassembled WGS sequence"/>
</dbReference>
<reference evidence="14" key="1">
    <citation type="submission" date="2020-05" db="EMBL/GenBank/DDBJ databases">
        <title>Mycena genomes resolve the evolution of fungal bioluminescence.</title>
        <authorList>
            <person name="Tsai I.J."/>
        </authorList>
    </citation>
    <scope>NUCLEOTIDE SEQUENCE</scope>
    <source>
        <strain evidence="14">171206Taipei</strain>
    </source>
</reference>
<keyword evidence="15" id="KW-1185">Reference proteome</keyword>
<keyword evidence="7" id="KW-0809">Transit peptide</keyword>
<gene>
    <name evidence="14" type="ORF">MIND_00463300</name>
</gene>
<dbReference type="InterPro" id="IPR002908">
    <property type="entry name" value="Frataxin/CyaY"/>
</dbReference>
<name>A0A8H6SXZ0_9AGAR</name>
<dbReference type="GO" id="GO:0008198">
    <property type="term" value="F:ferrous iron binding"/>
    <property type="evidence" value="ECO:0007669"/>
    <property type="project" value="TreeGrafter"/>
</dbReference>
<dbReference type="GO" id="GO:0006879">
    <property type="term" value="P:intracellular iron ion homeostasis"/>
    <property type="evidence" value="ECO:0007669"/>
    <property type="project" value="UniProtKB-KW"/>
</dbReference>
<comment type="similarity">
    <text evidence="2">Belongs to the frataxin family.</text>
</comment>
<evidence type="ECO:0000256" key="2">
    <source>
        <dbReference type="ARBA" id="ARBA00008183"/>
    </source>
</evidence>
<evidence type="ECO:0000256" key="6">
    <source>
        <dbReference type="ARBA" id="ARBA00022496"/>
    </source>
</evidence>
<dbReference type="InterPro" id="IPR036873">
    <property type="entry name" value="Rhodanese-like_dom_sf"/>
</dbReference>
<dbReference type="OrthoDB" id="566238at2759"/>
<evidence type="ECO:0000313" key="15">
    <source>
        <dbReference type="Proteomes" id="UP000636479"/>
    </source>
</evidence>
<sequence length="322" mass="36377">MFRIAVFRSARAIRPQILRPCYNIPRRYESSVSDVDKHAAAKKAAQVLSDDLQRDWDAPIIMYNELLPKIKSPSPDSYLIDVREPEEVIQGMIPSAVNLPLSVLANSLHLQPGEFKARHGFEKPGKEQEVTFYCRSGKRSTSASDIAKRNGYTNVLNYTGSWLDNAMLSFRLASARLCRVRFRLPPSAYPRHRNLATPPTQLASSTLPIERYHALSDQTMDGLLHSLEELVDSIAIAGYEVEYHSGVLTLQLADHGTYVINKQPPNKQIWLSSPFSGPKRYDYVEQTDSWVYSRDGKSLSDLLNEELSATLRRPVDVTQSLE</sequence>
<evidence type="ECO:0000259" key="13">
    <source>
        <dbReference type="PROSITE" id="PS50206"/>
    </source>
</evidence>
<dbReference type="InterPro" id="IPR001763">
    <property type="entry name" value="Rhodanese-like_dom"/>
</dbReference>
<dbReference type="GO" id="GO:0051537">
    <property type="term" value="F:2 iron, 2 sulfur cluster binding"/>
    <property type="evidence" value="ECO:0007669"/>
    <property type="project" value="TreeGrafter"/>
</dbReference>
<evidence type="ECO:0000256" key="10">
    <source>
        <dbReference type="ARBA" id="ARBA00023065"/>
    </source>
</evidence>
<keyword evidence="6" id="KW-0410">Iron transport</keyword>
<dbReference type="NCBIfam" id="TIGR03421">
    <property type="entry name" value="FeS_CyaY"/>
    <property type="match status" value="1"/>
</dbReference>
<dbReference type="EMBL" id="JACAZF010000004">
    <property type="protein sequence ID" value="KAF7306716.1"/>
    <property type="molecule type" value="Genomic_DNA"/>
</dbReference>
<evidence type="ECO:0000256" key="11">
    <source>
        <dbReference type="ARBA" id="ARBA00023128"/>
    </source>
</evidence>
<evidence type="ECO:0000256" key="1">
    <source>
        <dbReference type="ARBA" id="ARBA00004173"/>
    </source>
</evidence>
<comment type="catalytic activity">
    <reaction evidence="12">
        <text>4 Fe(2+) + O2 + 4 H(+) = 4 Fe(3+) + 2 H2O</text>
        <dbReference type="Rhea" id="RHEA:11148"/>
        <dbReference type="ChEBI" id="CHEBI:15377"/>
        <dbReference type="ChEBI" id="CHEBI:15378"/>
        <dbReference type="ChEBI" id="CHEBI:15379"/>
        <dbReference type="ChEBI" id="CHEBI:29033"/>
        <dbReference type="ChEBI" id="CHEBI:29034"/>
        <dbReference type="EC" id="1.16.3.1"/>
    </reaction>
</comment>
<dbReference type="CDD" id="cd00503">
    <property type="entry name" value="Frataxin"/>
    <property type="match status" value="1"/>
</dbReference>
<keyword evidence="8" id="KW-0560">Oxidoreductase</keyword>
<dbReference type="PROSITE" id="PS50810">
    <property type="entry name" value="FRATAXIN_2"/>
    <property type="match status" value="1"/>
</dbReference>
<dbReference type="CDD" id="cd01519">
    <property type="entry name" value="RHOD_HSP67B2"/>
    <property type="match status" value="1"/>
</dbReference>
<evidence type="ECO:0000256" key="3">
    <source>
        <dbReference type="ARBA" id="ARBA00013107"/>
    </source>
</evidence>
<evidence type="ECO:0000256" key="12">
    <source>
        <dbReference type="ARBA" id="ARBA00047990"/>
    </source>
</evidence>
<dbReference type="SUPFAM" id="SSF55387">
    <property type="entry name" value="Frataxin/Nqo15-like"/>
    <property type="match status" value="1"/>
</dbReference>
<proteinExistence type="inferred from homology"/>
<organism evidence="14 15">
    <name type="scientific">Mycena indigotica</name>
    <dbReference type="NCBI Taxonomy" id="2126181"/>
    <lineage>
        <taxon>Eukaryota</taxon>
        <taxon>Fungi</taxon>
        <taxon>Dikarya</taxon>
        <taxon>Basidiomycota</taxon>
        <taxon>Agaricomycotina</taxon>
        <taxon>Agaricomycetes</taxon>
        <taxon>Agaricomycetidae</taxon>
        <taxon>Agaricales</taxon>
        <taxon>Marasmiineae</taxon>
        <taxon>Mycenaceae</taxon>
        <taxon>Mycena</taxon>
    </lineage>
</organism>
<dbReference type="GO" id="GO:0004322">
    <property type="term" value="F:ferroxidase activity"/>
    <property type="evidence" value="ECO:0007669"/>
    <property type="project" value="UniProtKB-EC"/>
</dbReference>
<evidence type="ECO:0000256" key="9">
    <source>
        <dbReference type="ARBA" id="ARBA00023004"/>
    </source>
</evidence>
<protein>
    <recommendedName>
        <fullName evidence="3">ferroxidase</fullName>
        <ecNumber evidence="3">1.16.3.1</ecNumber>
    </recommendedName>
</protein>
<dbReference type="AlphaFoldDB" id="A0A8H6SXZ0"/>
<comment type="subcellular location">
    <subcellularLocation>
        <location evidence="1">Mitochondrion</location>
    </subcellularLocation>
</comment>
<dbReference type="PRINTS" id="PR00904">
    <property type="entry name" value="FRATAXIN"/>
</dbReference>
<dbReference type="GeneID" id="59343959"/>
<dbReference type="RefSeq" id="XP_037221735.1">
    <property type="nucleotide sequence ID" value="XM_037361443.1"/>
</dbReference>
<evidence type="ECO:0000256" key="8">
    <source>
        <dbReference type="ARBA" id="ARBA00023002"/>
    </source>
</evidence>
<dbReference type="PANTHER" id="PTHR16821">
    <property type="entry name" value="FRATAXIN"/>
    <property type="match status" value="1"/>
</dbReference>
<dbReference type="Gene3D" id="3.30.920.10">
    <property type="entry name" value="Frataxin/CyaY"/>
    <property type="match status" value="1"/>
</dbReference>
<dbReference type="GO" id="GO:0008199">
    <property type="term" value="F:ferric iron binding"/>
    <property type="evidence" value="ECO:0007669"/>
    <property type="project" value="InterPro"/>
</dbReference>
<keyword evidence="9" id="KW-0408">Iron</keyword>